<dbReference type="PANTHER" id="PTHR13932:SF5">
    <property type="entry name" value="RADICAL S-ADENOSYL METHIONINE DOMAIN-CONTAINING PROTEIN 1, MITOCHONDRIAL"/>
    <property type="match status" value="1"/>
</dbReference>
<dbReference type="NCBIfam" id="TIGR00539">
    <property type="entry name" value="hemN_rel"/>
    <property type="match status" value="1"/>
</dbReference>
<keyword evidence="3" id="KW-0949">S-adenosyl-L-methionine</keyword>
<evidence type="ECO:0000256" key="2">
    <source>
        <dbReference type="ARBA" id="ARBA00017228"/>
    </source>
</evidence>
<evidence type="ECO:0000313" key="6">
    <source>
        <dbReference type="Proteomes" id="UP000244161"/>
    </source>
</evidence>
<dbReference type="GO" id="GO:0046872">
    <property type="term" value="F:metal ion binding"/>
    <property type="evidence" value="ECO:0007669"/>
    <property type="project" value="UniProtKB-UniRule"/>
</dbReference>
<proteinExistence type="inferred from homology"/>
<dbReference type="Pfam" id="PF06969">
    <property type="entry name" value="HemN_C"/>
    <property type="match status" value="1"/>
</dbReference>
<keyword evidence="3" id="KW-0408">Iron</keyword>
<keyword evidence="3" id="KW-0479">Metal-binding</keyword>
<dbReference type="Pfam" id="PF04055">
    <property type="entry name" value="Radical_SAM"/>
    <property type="match status" value="1"/>
</dbReference>
<dbReference type="SFLD" id="SFLDG01082">
    <property type="entry name" value="B12-binding_domain_containing"/>
    <property type="match status" value="1"/>
</dbReference>
<keyword evidence="3" id="KW-0349">Heme</keyword>
<evidence type="ECO:0000313" key="5">
    <source>
        <dbReference type="EMBL" id="PTQ84732.1"/>
    </source>
</evidence>
<dbReference type="SMART" id="SM00729">
    <property type="entry name" value="Elp3"/>
    <property type="match status" value="1"/>
</dbReference>
<sequence>MAAAYLHIPFCEHICFYCDFNKVFLEGQPVDEYVDALIKEMQLSKQLHPQEEISTFYIGGGTPTTLNERQLEKLLNGIRSTYSMPKGAEFTMEANPESISFEKLKIMRDYGVNRLSMGVQSFNNDILKKIGRIHTAEQVYASVADARRAGFENMTIDLIFRLPNQTMADFEDSLKKALELDLPHYSIYALILENKTVFYNLMRQGKLPLPSEDTEADMYALAIETMSKNGRNQYEISNFALPGYESQHNLTYWKNESYFGFGAGAHGYIDGIRYHNHGPIQQYLAPLRENELPIIRQQQLSKNEQMEEEMILGLRTMVGVSQKHFADKFQTPLLDQYAAVIADLVADGLLLVDGDRIRLTQRGVFLGNEVFRSFLM</sequence>
<protein>
    <recommendedName>
        <fullName evidence="2 3">Heme chaperone HemW</fullName>
    </recommendedName>
</protein>
<keyword evidence="3" id="KW-0963">Cytoplasm</keyword>
<comment type="function">
    <text evidence="3">Probably acts as a heme chaperone, transferring heme to an unknown acceptor. Binds one molecule of heme per monomer, possibly covalently. Binds 1 [4Fe-4S] cluster. The cluster is coordinated with 3 cysteines and an exchangeable S-adenosyl-L-methionine.</text>
</comment>
<dbReference type="GO" id="GO:0004109">
    <property type="term" value="F:coproporphyrinogen oxidase activity"/>
    <property type="evidence" value="ECO:0007669"/>
    <property type="project" value="InterPro"/>
</dbReference>
<comment type="subcellular location">
    <subcellularLocation>
        <location evidence="3">Cytoplasm</location>
    </subcellularLocation>
</comment>
<dbReference type="InterPro" id="IPR004559">
    <property type="entry name" value="HemW-like"/>
</dbReference>
<dbReference type="AlphaFoldDB" id="A0A2T5ILM3"/>
<dbReference type="Proteomes" id="UP000244161">
    <property type="component" value="Unassembled WGS sequence"/>
</dbReference>
<dbReference type="OrthoDB" id="9808022at2"/>
<comment type="similarity">
    <text evidence="1">Belongs to the anaerobic coproporphyrinogen-III oxidase family. HemW subfamily.</text>
</comment>
<comment type="caution">
    <text evidence="5">The sequence shown here is derived from an EMBL/GenBank/DDBJ whole genome shotgun (WGS) entry which is preliminary data.</text>
</comment>
<dbReference type="SFLD" id="SFLDF00562">
    <property type="entry name" value="HemN-like__clustered_with_heat"/>
    <property type="match status" value="1"/>
</dbReference>
<dbReference type="PROSITE" id="PS51918">
    <property type="entry name" value="RADICAL_SAM"/>
    <property type="match status" value="1"/>
</dbReference>
<name>A0A2T5ILM3_9LACT</name>
<gene>
    <name evidence="5" type="ORF">C8U37_107100</name>
</gene>
<dbReference type="PANTHER" id="PTHR13932">
    <property type="entry name" value="COPROPORPHYRINIGEN III OXIDASE"/>
    <property type="match status" value="1"/>
</dbReference>
<dbReference type="SFLD" id="SFLDS00029">
    <property type="entry name" value="Radical_SAM"/>
    <property type="match status" value="1"/>
</dbReference>
<dbReference type="InterPro" id="IPR058240">
    <property type="entry name" value="rSAM_sf"/>
</dbReference>
<dbReference type="CDD" id="cd01335">
    <property type="entry name" value="Radical_SAM"/>
    <property type="match status" value="1"/>
</dbReference>
<keyword evidence="6" id="KW-1185">Reference proteome</keyword>
<reference evidence="5 6" key="1">
    <citation type="submission" date="2018-04" db="EMBL/GenBank/DDBJ databases">
        <title>Genomic Encyclopedia of Archaeal and Bacterial Type Strains, Phase II (KMG-II): from individual species to whole genera.</title>
        <authorList>
            <person name="Goeker M."/>
        </authorList>
    </citation>
    <scope>NUCLEOTIDE SEQUENCE [LARGE SCALE GENOMIC DNA]</scope>
    <source>
        <strain evidence="5 6">DSM 18806</strain>
    </source>
</reference>
<keyword evidence="3" id="KW-0004">4Fe-4S</keyword>
<dbReference type="Gene3D" id="3.80.30.20">
    <property type="entry name" value="tm_1862 like domain"/>
    <property type="match status" value="1"/>
</dbReference>
<dbReference type="InterPro" id="IPR034505">
    <property type="entry name" value="Coproporphyrinogen-III_oxidase"/>
</dbReference>
<dbReference type="SUPFAM" id="SSF102114">
    <property type="entry name" value="Radical SAM enzymes"/>
    <property type="match status" value="1"/>
</dbReference>
<dbReference type="InterPro" id="IPR007197">
    <property type="entry name" value="rSAM"/>
</dbReference>
<dbReference type="SFLD" id="SFLDG01065">
    <property type="entry name" value="anaerobic_coproporphyrinogen-I"/>
    <property type="match status" value="1"/>
</dbReference>
<dbReference type="RefSeq" id="WP_108032397.1">
    <property type="nucleotide sequence ID" value="NZ_QAOM01000007.1"/>
</dbReference>
<keyword evidence="3" id="KW-0143">Chaperone</keyword>
<accession>A0A2T5ILM3</accession>
<organism evidence="5 6">
    <name type="scientific">Trichococcus patagoniensis</name>
    <dbReference type="NCBI Taxonomy" id="382641"/>
    <lineage>
        <taxon>Bacteria</taxon>
        <taxon>Bacillati</taxon>
        <taxon>Bacillota</taxon>
        <taxon>Bacilli</taxon>
        <taxon>Lactobacillales</taxon>
        <taxon>Carnobacteriaceae</taxon>
        <taxon>Trichococcus</taxon>
    </lineage>
</organism>
<dbReference type="GO" id="GO:0005737">
    <property type="term" value="C:cytoplasm"/>
    <property type="evidence" value="ECO:0007669"/>
    <property type="project" value="UniProtKB-SubCell"/>
</dbReference>
<evidence type="ECO:0000256" key="3">
    <source>
        <dbReference type="RuleBase" id="RU364116"/>
    </source>
</evidence>
<dbReference type="InterPro" id="IPR010723">
    <property type="entry name" value="HemN_C"/>
</dbReference>
<evidence type="ECO:0000259" key="4">
    <source>
        <dbReference type="PROSITE" id="PS51918"/>
    </source>
</evidence>
<dbReference type="InterPro" id="IPR006638">
    <property type="entry name" value="Elp3/MiaA/NifB-like_rSAM"/>
</dbReference>
<dbReference type="InterPro" id="IPR023404">
    <property type="entry name" value="rSAM_horseshoe"/>
</dbReference>
<dbReference type="GO" id="GO:0051539">
    <property type="term" value="F:4 iron, 4 sulfur cluster binding"/>
    <property type="evidence" value="ECO:0007669"/>
    <property type="project" value="UniProtKB-UniRule"/>
</dbReference>
<dbReference type="SFLD" id="SFLDF00288">
    <property type="entry name" value="HemN-like__clustered_with_nucl"/>
    <property type="match status" value="1"/>
</dbReference>
<dbReference type="EMBL" id="QAOM01000007">
    <property type="protein sequence ID" value="PTQ84732.1"/>
    <property type="molecule type" value="Genomic_DNA"/>
</dbReference>
<keyword evidence="3" id="KW-0411">Iron-sulfur</keyword>
<feature type="domain" description="Radical SAM core" evidence="4">
    <location>
        <begin position="1"/>
        <end position="232"/>
    </location>
</feature>
<dbReference type="GO" id="GO:0006779">
    <property type="term" value="P:porphyrin-containing compound biosynthetic process"/>
    <property type="evidence" value="ECO:0007669"/>
    <property type="project" value="InterPro"/>
</dbReference>
<evidence type="ECO:0000256" key="1">
    <source>
        <dbReference type="ARBA" id="ARBA00006100"/>
    </source>
</evidence>